<proteinExistence type="predicted"/>
<dbReference type="RefSeq" id="WP_162787947.1">
    <property type="nucleotide sequence ID" value="NZ_LXRL01000046.1"/>
</dbReference>
<comment type="caution">
    <text evidence="2">The sequence shown here is derived from an EMBL/GenBank/DDBJ whole genome shotgun (WGS) entry which is preliminary data.</text>
</comment>
<dbReference type="AlphaFoldDB" id="A0A1W0CCN5"/>
<dbReference type="InterPro" id="IPR010982">
    <property type="entry name" value="Lambda_DNA-bd_dom_sf"/>
</dbReference>
<dbReference type="CDD" id="cd00093">
    <property type="entry name" value="HTH_XRE"/>
    <property type="match status" value="1"/>
</dbReference>
<dbReference type="Pfam" id="PF01381">
    <property type="entry name" value="HTH_3"/>
    <property type="match status" value="1"/>
</dbReference>
<evidence type="ECO:0000313" key="3">
    <source>
        <dbReference type="Proteomes" id="UP000192721"/>
    </source>
</evidence>
<evidence type="ECO:0000259" key="1">
    <source>
        <dbReference type="PROSITE" id="PS50943"/>
    </source>
</evidence>
<protein>
    <recommendedName>
        <fullName evidence="1">HTH cro/C1-type domain-containing protein</fullName>
    </recommendedName>
</protein>
<evidence type="ECO:0000313" key="2">
    <source>
        <dbReference type="EMBL" id="OQS32489.1"/>
    </source>
</evidence>
<dbReference type="SUPFAM" id="SSF47413">
    <property type="entry name" value="lambda repressor-like DNA-binding domains"/>
    <property type="match status" value="1"/>
</dbReference>
<dbReference type="PROSITE" id="PS50943">
    <property type="entry name" value="HTH_CROC1"/>
    <property type="match status" value="1"/>
</dbReference>
<dbReference type="Gene3D" id="1.10.260.40">
    <property type="entry name" value="lambda repressor-like DNA-binding domains"/>
    <property type="match status" value="1"/>
</dbReference>
<dbReference type="InterPro" id="IPR001387">
    <property type="entry name" value="Cro/C1-type_HTH"/>
</dbReference>
<reference evidence="2 3" key="1">
    <citation type="submission" date="2017-02" db="EMBL/GenBank/DDBJ databases">
        <title>Chromobacterium haemolyticum H5244.</title>
        <authorList>
            <person name="Gulvik C.A."/>
        </authorList>
    </citation>
    <scope>NUCLEOTIDE SEQUENCE [LARGE SCALE GENOMIC DNA]</scope>
    <source>
        <strain evidence="2 3">H5244</strain>
    </source>
</reference>
<organism evidence="2 3">
    <name type="scientific">Chromobacterium haemolyticum</name>
    <dbReference type="NCBI Taxonomy" id="394935"/>
    <lineage>
        <taxon>Bacteria</taxon>
        <taxon>Pseudomonadati</taxon>
        <taxon>Pseudomonadota</taxon>
        <taxon>Betaproteobacteria</taxon>
        <taxon>Neisseriales</taxon>
        <taxon>Chromobacteriaceae</taxon>
        <taxon>Chromobacterium</taxon>
    </lineage>
</organism>
<accession>A0A1W0CCN5</accession>
<feature type="domain" description="HTH cro/C1-type" evidence="1">
    <location>
        <begin position="4"/>
        <end position="59"/>
    </location>
</feature>
<dbReference type="SMART" id="SM00530">
    <property type="entry name" value="HTH_XRE"/>
    <property type="match status" value="1"/>
</dbReference>
<name>A0A1W0CCN5_9NEIS</name>
<dbReference type="Proteomes" id="UP000192721">
    <property type="component" value="Unassembled WGS sequence"/>
</dbReference>
<gene>
    <name evidence="2" type="ORF">B0T45_21690</name>
</gene>
<sequence>MNPIREARQKLDLTQPELAKRVGVTQGHISSLERGNWKASPELAKRLALELGISAMDILFPDEKQQGQQ</sequence>
<dbReference type="GO" id="GO:0003677">
    <property type="term" value="F:DNA binding"/>
    <property type="evidence" value="ECO:0007669"/>
    <property type="project" value="InterPro"/>
</dbReference>
<dbReference type="EMBL" id="MUKV01000046">
    <property type="protein sequence ID" value="OQS32489.1"/>
    <property type="molecule type" value="Genomic_DNA"/>
</dbReference>